<reference evidence="1 2" key="1">
    <citation type="submission" date="2021-01" db="EMBL/GenBank/DDBJ databases">
        <title>Genome seq and assembly of Devosia sp. G19.</title>
        <authorList>
            <person name="Chhetri G."/>
        </authorList>
    </citation>
    <scope>NUCLEOTIDE SEQUENCE [LARGE SCALE GENOMIC DNA]</scope>
    <source>
        <strain evidence="1 2">G19</strain>
    </source>
</reference>
<sequence length="248" mass="27475">MVRSPAFGTNGSQTGAIVEPVSNVVILTESSIEKKLVRSLLADNNVVSVRHQALLVTYVDQDGVTRDHTVDIVATMRDGSKVGYVVKPEASASKRDTRGFVERLAPFVPQSKLDRIQLVTSRQLPEWGNQNARKVLNARRDRRGYVDDLLREIAPELEKPVRIGDLTARLGGGDVAFRPVLRAIHYGTLIYLGFGTIDEKGLVKFSGAIMPDTDRLGPVPDLSNPEPPVILLRKTKPKSYRRASFRKH</sequence>
<evidence type="ECO:0000313" key="1">
    <source>
        <dbReference type="EMBL" id="QQR34759.1"/>
    </source>
</evidence>
<dbReference type="Proteomes" id="UP000595460">
    <property type="component" value="Chromosome"/>
</dbReference>
<dbReference type="EMBL" id="CP068047">
    <property type="protein sequence ID" value="QQR34759.1"/>
    <property type="molecule type" value="Genomic_DNA"/>
</dbReference>
<proteinExistence type="predicted"/>
<protein>
    <submittedName>
        <fullName evidence="1">Uncharacterized protein</fullName>
    </submittedName>
</protein>
<accession>A0ABX7BS37</accession>
<evidence type="ECO:0000313" key="2">
    <source>
        <dbReference type="Proteomes" id="UP000595460"/>
    </source>
</evidence>
<dbReference type="RefSeq" id="WP_201653047.1">
    <property type="nucleotide sequence ID" value="NZ_CP068047.1"/>
</dbReference>
<gene>
    <name evidence="1" type="ORF">JI749_10205</name>
</gene>
<name>A0ABX7BS37_9HYPH</name>
<organism evidence="1 2">
    <name type="scientific">Devosia oryziradicis</name>
    <dbReference type="NCBI Taxonomy" id="2801335"/>
    <lineage>
        <taxon>Bacteria</taxon>
        <taxon>Pseudomonadati</taxon>
        <taxon>Pseudomonadota</taxon>
        <taxon>Alphaproteobacteria</taxon>
        <taxon>Hyphomicrobiales</taxon>
        <taxon>Devosiaceae</taxon>
        <taxon>Devosia</taxon>
    </lineage>
</organism>
<keyword evidence="2" id="KW-1185">Reference proteome</keyword>